<comment type="caution">
    <text evidence="2">The sequence shown here is derived from an EMBL/GenBank/DDBJ whole genome shotgun (WGS) entry which is preliminary data.</text>
</comment>
<dbReference type="Gene3D" id="3.30.1460.30">
    <property type="entry name" value="YgaC/TfoX-N like chaperone"/>
    <property type="match status" value="1"/>
</dbReference>
<evidence type="ECO:0000259" key="1">
    <source>
        <dbReference type="Pfam" id="PF04993"/>
    </source>
</evidence>
<reference evidence="2" key="1">
    <citation type="submission" date="2020-11" db="EMBL/GenBank/DDBJ databases">
        <title>Nocardioides sp. CBS4Y-1, whole genome shotgun sequence.</title>
        <authorList>
            <person name="Tuo L."/>
        </authorList>
    </citation>
    <scope>NUCLEOTIDE SEQUENCE</scope>
    <source>
        <strain evidence="2">CBS4Y-1</strain>
    </source>
</reference>
<protein>
    <submittedName>
        <fullName evidence="2">TfoX/Sxy family protein</fullName>
    </submittedName>
</protein>
<name>A0A930UXD4_9ACTN</name>
<gene>
    <name evidence="2" type="ORF">ISG29_13125</name>
</gene>
<accession>A0A930UXD4</accession>
<dbReference type="Proteomes" id="UP000656804">
    <property type="component" value="Unassembled WGS sequence"/>
</dbReference>
<sequence length="112" mass="11772">MAYDETLAGRAREVLREIAAGLGGGEVAEKRMFGGLAFMVDGSMALTVGADGLLVRRPVGDDSVLAEPGASPAVMGARTMRGWVRVEAAVLASDDDLERWVRRGVTQALAAR</sequence>
<proteinExistence type="predicted"/>
<organism evidence="2 3">
    <name type="scientific">Nocardioides acrostichi</name>
    <dbReference type="NCBI Taxonomy" id="2784339"/>
    <lineage>
        <taxon>Bacteria</taxon>
        <taxon>Bacillati</taxon>
        <taxon>Actinomycetota</taxon>
        <taxon>Actinomycetes</taxon>
        <taxon>Propionibacteriales</taxon>
        <taxon>Nocardioidaceae</taxon>
        <taxon>Nocardioides</taxon>
    </lineage>
</organism>
<evidence type="ECO:0000313" key="2">
    <source>
        <dbReference type="EMBL" id="MBF4162633.1"/>
    </source>
</evidence>
<dbReference type="SUPFAM" id="SSF159894">
    <property type="entry name" value="YgaC/TfoX-N like"/>
    <property type="match status" value="1"/>
</dbReference>
<dbReference type="AlphaFoldDB" id="A0A930UXD4"/>
<keyword evidence="3" id="KW-1185">Reference proteome</keyword>
<dbReference type="EMBL" id="JADIVZ010000006">
    <property type="protein sequence ID" value="MBF4162633.1"/>
    <property type="molecule type" value="Genomic_DNA"/>
</dbReference>
<feature type="domain" description="TfoX N-terminal" evidence="1">
    <location>
        <begin position="25"/>
        <end position="108"/>
    </location>
</feature>
<evidence type="ECO:0000313" key="3">
    <source>
        <dbReference type="Proteomes" id="UP000656804"/>
    </source>
</evidence>
<dbReference type="Pfam" id="PF04993">
    <property type="entry name" value="TfoX_N"/>
    <property type="match status" value="1"/>
</dbReference>
<dbReference type="InterPro" id="IPR007076">
    <property type="entry name" value="TfoX_N"/>
</dbReference>